<dbReference type="InterPro" id="IPR049900">
    <property type="entry name" value="PKS_mFAS_DH"/>
</dbReference>
<dbReference type="Gene3D" id="3.30.70.3290">
    <property type="match status" value="3"/>
</dbReference>
<organism evidence="13 14">
    <name type="scientific">Streptomyces blastmyceticus</name>
    <dbReference type="NCBI Taxonomy" id="68180"/>
    <lineage>
        <taxon>Bacteria</taxon>
        <taxon>Bacillati</taxon>
        <taxon>Actinomycetota</taxon>
        <taxon>Actinomycetes</taxon>
        <taxon>Kitasatosporales</taxon>
        <taxon>Streptomycetaceae</taxon>
        <taxon>Streptomyces</taxon>
    </lineage>
</organism>
<dbReference type="Pfam" id="PF21089">
    <property type="entry name" value="PKS_DH_N"/>
    <property type="match status" value="1"/>
</dbReference>
<evidence type="ECO:0000256" key="8">
    <source>
        <dbReference type="PROSITE-ProRule" id="PRU01363"/>
    </source>
</evidence>
<dbReference type="SUPFAM" id="SSF47336">
    <property type="entry name" value="ACP-like"/>
    <property type="match status" value="2"/>
</dbReference>
<dbReference type="SUPFAM" id="SSF53474">
    <property type="entry name" value="alpha/beta-Hydrolases"/>
    <property type="match status" value="1"/>
</dbReference>
<accession>A0ABN0XCC2</accession>
<dbReference type="Pfam" id="PF08659">
    <property type="entry name" value="KR"/>
    <property type="match status" value="2"/>
</dbReference>
<comment type="pathway">
    <text evidence="1">Antibiotic biosynthesis.</text>
</comment>
<dbReference type="PROSITE" id="PS00606">
    <property type="entry name" value="KS3_1"/>
    <property type="match status" value="2"/>
</dbReference>
<dbReference type="SMART" id="SM00827">
    <property type="entry name" value="PKS_AT"/>
    <property type="match status" value="3"/>
</dbReference>
<dbReference type="Proteomes" id="UP001500063">
    <property type="component" value="Unassembled WGS sequence"/>
</dbReference>
<dbReference type="Pfam" id="PF14765">
    <property type="entry name" value="PS-DH"/>
    <property type="match status" value="1"/>
</dbReference>
<evidence type="ECO:0000256" key="7">
    <source>
        <dbReference type="ARBA" id="ARBA00023315"/>
    </source>
</evidence>
<keyword evidence="3" id="KW-0597">Phosphoprotein</keyword>
<dbReference type="CDD" id="cd08956">
    <property type="entry name" value="KR_3_FAS_SDR_x"/>
    <property type="match status" value="1"/>
</dbReference>
<dbReference type="InterPro" id="IPR014031">
    <property type="entry name" value="Ketoacyl_synth_C"/>
</dbReference>
<dbReference type="InterPro" id="IPR050091">
    <property type="entry name" value="PKS_NRPS_Biosynth_Enz"/>
</dbReference>
<dbReference type="InterPro" id="IPR032821">
    <property type="entry name" value="PKS_assoc"/>
</dbReference>
<dbReference type="InterPro" id="IPR049551">
    <property type="entry name" value="PKS_DH_C"/>
</dbReference>
<dbReference type="SMART" id="SM01294">
    <property type="entry name" value="PKS_PP_betabranch"/>
    <property type="match status" value="2"/>
</dbReference>
<feature type="domain" description="Carrier" evidence="10">
    <location>
        <begin position="2617"/>
        <end position="2692"/>
    </location>
</feature>
<dbReference type="Pfam" id="PF18369">
    <property type="entry name" value="PKS_DE"/>
    <property type="match status" value="1"/>
</dbReference>
<dbReference type="PROSITE" id="PS51257">
    <property type="entry name" value="PROKAR_LIPOPROTEIN"/>
    <property type="match status" value="1"/>
</dbReference>
<dbReference type="EMBL" id="BAAABW010000023">
    <property type="protein sequence ID" value="GAA0360070.1"/>
    <property type="molecule type" value="Genomic_DNA"/>
</dbReference>
<evidence type="ECO:0000256" key="5">
    <source>
        <dbReference type="ARBA" id="ARBA00023194"/>
    </source>
</evidence>
<evidence type="ECO:0000259" key="12">
    <source>
        <dbReference type="PROSITE" id="PS52019"/>
    </source>
</evidence>
<dbReference type="Pfam" id="PF02801">
    <property type="entry name" value="Ketoacyl-synt_C"/>
    <property type="match status" value="3"/>
</dbReference>
<dbReference type="SMART" id="SM00823">
    <property type="entry name" value="PKS_PP"/>
    <property type="match status" value="3"/>
</dbReference>
<dbReference type="Pfam" id="PF00550">
    <property type="entry name" value="PP-binding"/>
    <property type="match status" value="3"/>
</dbReference>
<reference evidence="13 14" key="1">
    <citation type="journal article" date="2019" name="Int. J. Syst. Evol. Microbiol.">
        <title>The Global Catalogue of Microorganisms (GCM) 10K type strain sequencing project: providing services to taxonomists for standard genome sequencing and annotation.</title>
        <authorList>
            <consortium name="The Broad Institute Genomics Platform"/>
            <consortium name="The Broad Institute Genome Sequencing Center for Infectious Disease"/>
            <person name="Wu L."/>
            <person name="Ma J."/>
        </authorList>
    </citation>
    <scope>NUCLEOTIDE SEQUENCE [LARGE SCALE GENOMIC DNA]</scope>
    <source>
        <strain evidence="13 14">JCM 4565</strain>
    </source>
</reference>
<dbReference type="InterPro" id="IPR006162">
    <property type="entry name" value="Ppantetheine_attach_site"/>
</dbReference>
<dbReference type="InterPro" id="IPR001031">
    <property type="entry name" value="Thioesterase"/>
</dbReference>
<dbReference type="InterPro" id="IPR020841">
    <property type="entry name" value="PKS_Beta-ketoAc_synthase_dom"/>
</dbReference>
<dbReference type="InterPro" id="IPR016035">
    <property type="entry name" value="Acyl_Trfase/lysoPLipase"/>
</dbReference>
<dbReference type="PROSITE" id="PS50075">
    <property type="entry name" value="CARRIER"/>
    <property type="match status" value="3"/>
</dbReference>
<protein>
    <submittedName>
        <fullName evidence="13">Type I polyketide synthase</fullName>
    </submittedName>
</protein>
<comment type="caution">
    <text evidence="13">The sequence shown here is derived from an EMBL/GenBank/DDBJ whole genome shotgun (WGS) entry which is preliminary data.</text>
</comment>
<comment type="caution">
    <text evidence="8">Lacks conserved residue(s) required for the propagation of feature annotation.</text>
</comment>
<dbReference type="SMART" id="SM00825">
    <property type="entry name" value="PKS_KS"/>
    <property type="match status" value="3"/>
</dbReference>
<feature type="domain" description="Ketosynthase family 3 (KS3)" evidence="11">
    <location>
        <begin position="2712"/>
        <end position="3134"/>
    </location>
</feature>
<dbReference type="InterPro" id="IPR041618">
    <property type="entry name" value="PKS_DE"/>
</dbReference>
<dbReference type="SMART" id="SM00822">
    <property type="entry name" value="PKS_KR"/>
    <property type="match status" value="2"/>
</dbReference>
<dbReference type="NCBIfam" id="NF045894">
    <property type="entry name" value="PKS_plus_SDR"/>
    <property type="match status" value="1"/>
</dbReference>
<sequence>MPAERIRARGNAIAVVGVACRLPSAGDPERFWRLLTGGVSAVTQVPPGRWGDEAEAFGTTGRGAFLDEVDRFDAEFFGISPREARSMDPQQRLALELGWEVLEDAGVLPAAVRGGDTGVFVGVTADDYGALDRRRGPEAVGHHTLTGLNRSVIANRISHFLGLRGPSLVVDTGQSSSLVAVHLACESLRRGESATALVGGVQLNLVQDSAIAADRLGALSADGRCFTFDERANGYVRGEGAGMVLLKPLARALADGDEIYCVIEGSAVNNDGPAESLTTPDPRGQRAVLDAACRRAGVDPAEVQYVELHGTGTRVGDPVEAAALGAVHGAGRREDSPLLVGSVKTNVGHLEGAAGITGLVKLVLSLRNGELPASLNFERPNSRIRFDEWRLDVVTTTRPWPYRDGRALAGVSSFGMGGTNCHLIVSAAEPASGNAPARADAVSGTLPWPLSGRTRDALRAQAVGLARHMEDNQHLDPMDVGFSLATTRTAFEQRAVVLAPDRKDGPDALAALADGESAPGVVRGAADVEGGTVFVFPGQGSQWAGMGFQLMAESPVFAERLAECTAALAPHVDWSLPEVLRQAERAPSLERVDVVQPVSWAVMVSLAALWQAHGVVPDAVVGHSQGEIAAACVSGALSLQDAARVVALRSRIIARRLAGEGGMLSVPLPRAEVETRLDRWDGRISVAAVNGPGSVVVSGEPAALDTLFEELTDADVRVRRIAVDYASHSAQVERVREELTAALEGIAPRRTRVPFFSTVTGAWLDTTGMDAGYWYRNLRQTVGFEPAVRTLLEQDHRFFVEVSSHPVLTGGIQETADAADARAVAVGTLRRDLGGKDRFLTCLAELYVRGLPVDWPRAYAGTGARRVALPTYAFQRERYWLPEPSGAPAQAAGAGQAVVADGPAAGPESARVGSEAAWTRAGLARLVRTETAVVLGHSSADRMNPAHSFRELGFDSAMAVELVTRLRAATGLRLANTALFDHPTPDRFADHLVAEFAGPATGGASPAPGAVEADEPVAIVGMACRFPGGVTSPEELWELLSDGTDAISEMPTDRGWASEMTATGRPGGFLYDADRFDAALFGISPREARAMDPQQRLALEVSWEAVERAEIAPSSLHGSRTGVFVGAMAQDYGPRLKDGSGDTEGYLLTGTSPSVLSGRIAYALGLRGPVLTVDTACSSSLVALHLAARALRAGECSLALAGGVTVMSEPGIFVEFARQGGLSPDGRCKAYAEAADGTGWSEGVGILVLQRLSDAIRDGHHVLAVLRGSAVNSDGASNGLTAPSGIAQRQVIGQALGGAGLVPSDVDAVEGHGTGTRLGDPIEAQALLATYGQDRDRPLLLGSLKSNIGHTQAASGVAGVIKMILAMRHGVLPRTLHVDAPSSQVDWSAGAVELLTGSVPWPRVERPRRAGVSSFGISGTNAHVIVEQPPQDPPGRPAEPAPAALPAQAGPAVVPWPVSARTEAALEAGLDRLAAFVAATGATAQDVGYSLATTRSELECRAVLVATTGGADGTEDSVGQAVRVAEGTVVGDPGPVALLFAGQGAQRLGMSRELYARFPVFAAAWDEVCTLLDGQLERSLREVVYGDDAELLNRTEYAQPALFALEVALFRLVESWGAVPDVLIGHSVGEIAAAHVAGVLSLPDACALVTARGRLMQALPEGGAMVALRATEDEVAPLLAASGGRAGLAAVNGPQAVVISGETASVEAIAERFAADGRKATRLQVSHAFHSPLMTPMLDGFRTVVEGLALGEPRIPIVSTVTGQEIDAELIRTPGYWVEHVGLTVRFADAVAAAAAAGARTFLELGPDATLSTLAQDALIDVVGVEAVPLLGRNSGEEATAVTAAARLYVRGVPVRWAELFAGTGARRIALPTYAFQRDRYWIATTGTDRAAGLDRMDHPLLDGVVELPGSGGLLCTGRLPVTEQPWLADEAAFPGAGFLELAIRAGDEVGCGAVEELTTAAPLVLAGEAGSGVRIQVAIGGPGDGGRRTLSIHARPADTPDAPWTLHATGVLAPGAPAAGMGDEQVWPPEGAVPVDLNDLHEPRPDAGRGAVRTAWRVGEEVLAEVALPEQLADDADDFGLHPALLDAALSLASLTGLDGSPDRLSPVAWSGVSLHAVGASVLRVRLRRTGEDTVTLTAADAAGEPVLSVRSLALRPAAVDTPRPVAGQPLLRLDWLPAPVPESGGRDLGAAGEAVLIPVAAPVGVPVPEAVRTVTAAVLDLLRQHLADEGGSGVERPSRLVFVTRGAVATAPGATPDVVAASVWGLVRSAQQESPDSFVLLDVDPADDGDLASAAAGVRSAVLGCGEPQLALRDRKLLVPRLVTADVPGSSDPVWGGEGTVLVTGGLGGLGALVARHLVAEHGVRHLLLAGRRGADTEGADELVAGLIARGARVTVAACDVSDRAALAALLADIPAEHPLTGVVHAAGVLDDGLVQTLTPDRLETVFRPKLDGAWHLHELTRDRDLTAFVVFSSVFGVLGNAGQAAYTAANAFLDALAQWRAAEGLAGLSIGWGPWPQDAGMSAGLSAAELGRIARAGLPVFSVEQGLAWFDAASAARGASVVAARVDRAALRARDTVPAVFRGLVPAVPVRRTAATATRNSDPLAGLTGDQARSQLLELLREQVVAVLGLAGPAAVGSGRSFKDLGFDSLTANQLRNALRKRTGLRLPSTLVYDHPTPEALAAHLWAELDGGTGEQGRGVVPTAGVPNAEPIAIIGMSCRFPGGVRSPEELWELLAAGEDAVSPLPADRGWDPDVYDPDPERAGRTSARAGGFLDGAAEFDAGFFGISPREAAAMDPQQRMLLELAWEAFERAGLDPASLRGSATGTFVSALSQTYGAGASADADGYQLTGTLPSVLSGRLAYLFDLAGPSVTVDTACSSSLVALHLACQSLRSGESGLALAGGATVLAGPDVLVSLSRHRVMAPDGRCKAFAESADGMGIAEGAGLLVLERLSDAVRHGHRVLAVVRGSAVNSDGASNGLTAPSGPAQQRVIRQALANSGLAASDVDAVEAHGTGTALGDPIEAHALLATYGQDRGGNPPLLVGSVKSNIGHTQTAAGVAGVIKMVMALRHGRLPKTLHVTEPSSRIDWNAGALRLLTETTPWPVLGRPRRCAVSAFGMSGTNAHAVLEQAPTPVVEPVSGADTPAPAPTGRALTAASVAWPLSGKSAAALRAQARKLLTHVENRPELRPLDVGYSLATTRAAFEHRAVLVGDGRAALHESLTALAQGTAHPGVLRGTAPERGPVVFVFPGQDGAWPGMAAELLDTSPVFAARVDECRAALAPYIDWSLTGVMRGEPGTPPLDGRPDVQQPLLWAVMVSLAAVWRSLGVEPAAVVGHSQGEVAAACVSGGLSLEDGARVVALRSRLIRERLSGTGAMMSVMAPREQVQAVLDQVSGAVSIAAVNGPRIVTVSGDPAALNEVERALSAAGLMRWRLPGVDFAAHSAHIDRIEPELLELLAGIRPRASEVPFHSTVTGGRLDTKELDARYWCRNLRQTVSFAETMTGLVREGHGVMIEVGPHPVLAVGTSEIIENEGSPAVTLGTLRRDDGGWDRVLRSLGEAHAHGVPVDWPTALTGGRAVDLPTYAFQHESYWTAPPTPAPSTPVSADGPLWEAVEQQDAAVLATLIGLEAEHKGALDAVLPALSAWRKRQDRHALVDNCRYRTAWRPLRVPAAPSLTGTWLVVTAGGTDDADVTDALTAHGARVRRVVLDGTCTDPGMLTARLGDLDRTAGVLSLLATGEESDADRSAPPAGLALTVSLTQALMSSGTRVPLWTVTRGAVSTGPADPVRDPRQAMTLGIARTATLEAPSLRGGSADLPERLDAQAAGRFAALLAQGPGEEQAAVRSSGVLVRRLVKAPARADSPVTWTPRGTTLITGGTGALGGSTARRLARQGAEHLVLLSRRGPAAPGATELLAELNAQGANAEAVPCDLTDKEALAAVLDELSANGTPVRSVVHLAGTRTLGPLATAGPGHVADAVHAKVTGAAHLDELLDDTGLDAFVLPSSMAGAWGVGDHAAQAAAGAYLEALAAQRRARGARATSVFFGPWEEAREQLGEPAAEQLLRTGVSFLDGDLALAGLAQALHEEESALTVADIDWKRYLPVVTTAGPNPFFGELPEARDLDRPVPTTGDGEFTTRLRSLSATEQRRLVLDLIRGEAAAALGHASGEAVAEHAVFRDNGMDSLAAVDLRNRLATATGTALPSTVVLTHPTPADLADHLLDHLAAPPAPGHGTVGGSPTDLVARLHREAVRTGRPDDAGTLLSQLAALRPKSTEPRPPAMDRLTAGTSDPRLICVAPIVPLTGPDTYFALARALPEHWDISCLTPPGFGTDEDLPATLEALVAGLAQAVTAEADGEAAGPVTLLGTSSGGILAHATARHLADHGTPVRAVVLLDTYDLRTSTARALLPHLWHGLYEREHLTDGYTATALSAYAWTEQLLRTWAPGPAPFPTLLLRASEPLPVAPGTDPGPRAWQTALPHITTTLTTPGNHFTLINQHAPTTAAHITDWLGEQGRTR</sequence>
<feature type="domain" description="Carrier" evidence="10">
    <location>
        <begin position="4154"/>
        <end position="4229"/>
    </location>
</feature>
<dbReference type="Gene3D" id="3.40.47.10">
    <property type="match status" value="3"/>
</dbReference>
<dbReference type="SUPFAM" id="SSF53901">
    <property type="entry name" value="Thiolase-like"/>
    <property type="match status" value="3"/>
</dbReference>
<dbReference type="InterPro" id="IPR016036">
    <property type="entry name" value="Malonyl_transacylase_ACP-bd"/>
</dbReference>
<proteinExistence type="predicted"/>
<dbReference type="InterPro" id="IPR001227">
    <property type="entry name" value="Ac_transferase_dom_sf"/>
</dbReference>
<dbReference type="InterPro" id="IPR014043">
    <property type="entry name" value="Acyl_transferase_dom"/>
</dbReference>
<dbReference type="Pfam" id="PF00975">
    <property type="entry name" value="Thioesterase"/>
    <property type="match status" value="1"/>
</dbReference>
<dbReference type="Gene3D" id="3.40.366.10">
    <property type="entry name" value="Malonyl-Coenzyme A Acyl Carrier Protein, domain 2"/>
    <property type="match status" value="3"/>
</dbReference>
<dbReference type="InterPro" id="IPR009081">
    <property type="entry name" value="PP-bd_ACP"/>
</dbReference>
<dbReference type="InterPro" id="IPR057326">
    <property type="entry name" value="KR_dom"/>
</dbReference>
<dbReference type="Pfam" id="PF00698">
    <property type="entry name" value="Acyl_transf_1"/>
    <property type="match status" value="3"/>
</dbReference>
<gene>
    <name evidence="13" type="ORF">GCM10010319_41830</name>
</gene>
<dbReference type="PROSITE" id="PS00012">
    <property type="entry name" value="PHOSPHOPANTETHEINE"/>
    <property type="match status" value="1"/>
</dbReference>
<dbReference type="InterPro" id="IPR020807">
    <property type="entry name" value="PKS_DH"/>
</dbReference>
<evidence type="ECO:0000259" key="10">
    <source>
        <dbReference type="PROSITE" id="PS50075"/>
    </source>
</evidence>
<dbReference type="RefSeq" id="WP_425572944.1">
    <property type="nucleotide sequence ID" value="NZ_BAAABW010000023.1"/>
</dbReference>
<dbReference type="InterPro" id="IPR036291">
    <property type="entry name" value="NAD(P)-bd_dom_sf"/>
</dbReference>
<feature type="domain" description="Ketosynthase family 3 (KS3)" evidence="11">
    <location>
        <begin position="1014"/>
        <end position="1428"/>
    </location>
</feature>
<evidence type="ECO:0000313" key="13">
    <source>
        <dbReference type="EMBL" id="GAA0360070.1"/>
    </source>
</evidence>
<dbReference type="InterPro" id="IPR020806">
    <property type="entry name" value="PKS_PP-bd"/>
</dbReference>
<dbReference type="Pfam" id="PF00109">
    <property type="entry name" value="ketoacyl-synt"/>
    <property type="match status" value="3"/>
</dbReference>
<dbReference type="Gene3D" id="3.40.50.720">
    <property type="entry name" value="NAD(P)-binding Rossmann-like Domain"/>
    <property type="match status" value="2"/>
</dbReference>
<dbReference type="SUPFAM" id="SSF51735">
    <property type="entry name" value="NAD(P)-binding Rossmann-fold domains"/>
    <property type="match status" value="4"/>
</dbReference>
<dbReference type="InterPro" id="IPR020802">
    <property type="entry name" value="TesA-like"/>
</dbReference>
<keyword evidence="14" id="KW-1185">Reference proteome</keyword>
<evidence type="ECO:0000256" key="6">
    <source>
        <dbReference type="ARBA" id="ARBA00023268"/>
    </source>
</evidence>
<feature type="region of interest" description="Disordered" evidence="9">
    <location>
        <begin position="1426"/>
        <end position="1448"/>
    </location>
</feature>
<dbReference type="InterPro" id="IPR016039">
    <property type="entry name" value="Thiolase-like"/>
</dbReference>
<dbReference type="InterPro" id="IPR042104">
    <property type="entry name" value="PKS_dehydratase_sf"/>
</dbReference>
<dbReference type="PANTHER" id="PTHR43775:SF51">
    <property type="entry name" value="INACTIVE PHENOLPHTHIOCEROL SYNTHESIS POLYKETIDE SYNTHASE TYPE I PKS1-RELATED"/>
    <property type="match status" value="1"/>
</dbReference>
<name>A0ABN0XCC2_9ACTN</name>
<dbReference type="InterPro" id="IPR029058">
    <property type="entry name" value="AB_hydrolase_fold"/>
</dbReference>
<feature type="domain" description="Carrier" evidence="10">
    <location>
        <begin position="921"/>
        <end position="996"/>
    </location>
</feature>
<keyword evidence="7" id="KW-0012">Acyltransferase</keyword>
<evidence type="ECO:0000256" key="9">
    <source>
        <dbReference type="SAM" id="MobiDB-lite"/>
    </source>
</evidence>
<feature type="region of interest" description="N-terminal hotdog fold" evidence="8">
    <location>
        <begin position="1883"/>
        <end position="2020"/>
    </location>
</feature>
<dbReference type="InterPro" id="IPR049552">
    <property type="entry name" value="PKS_DH_N"/>
</dbReference>
<dbReference type="CDD" id="cd00833">
    <property type="entry name" value="PKS"/>
    <property type="match status" value="3"/>
</dbReference>
<dbReference type="SMART" id="SM00826">
    <property type="entry name" value="PKS_DH"/>
    <property type="match status" value="1"/>
</dbReference>
<keyword evidence="5" id="KW-0045">Antibiotic biosynthesis</keyword>
<evidence type="ECO:0000256" key="3">
    <source>
        <dbReference type="ARBA" id="ARBA00022553"/>
    </source>
</evidence>
<feature type="domain" description="PKS/mFAS DH" evidence="12">
    <location>
        <begin position="1883"/>
        <end position="2165"/>
    </location>
</feature>
<keyword evidence="4" id="KW-0808">Transferase</keyword>
<dbReference type="InterPro" id="IPR014030">
    <property type="entry name" value="Ketoacyl_synth_N"/>
</dbReference>
<dbReference type="Pfam" id="PF16197">
    <property type="entry name" value="KAsynt_C_assoc"/>
    <property type="match status" value="3"/>
</dbReference>
<dbReference type="CDD" id="cd08952">
    <property type="entry name" value="KR_1_SDR_x"/>
    <property type="match status" value="1"/>
</dbReference>
<dbReference type="Gene3D" id="3.10.129.110">
    <property type="entry name" value="Polyketide synthase dehydratase"/>
    <property type="match status" value="1"/>
</dbReference>
<evidence type="ECO:0000256" key="1">
    <source>
        <dbReference type="ARBA" id="ARBA00004792"/>
    </source>
</evidence>
<feature type="compositionally biased region" description="Pro residues" evidence="9">
    <location>
        <begin position="1430"/>
        <end position="1440"/>
    </location>
</feature>
<feature type="domain" description="Ketosynthase family 3 (KS3)" evidence="11">
    <location>
        <begin position="10"/>
        <end position="427"/>
    </location>
</feature>
<evidence type="ECO:0000313" key="14">
    <source>
        <dbReference type="Proteomes" id="UP001500063"/>
    </source>
</evidence>
<dbReference type="SMART" id="SM00824">
    <property type="entry name" value="PKS_TE"/>
    <property type="match status" value="1"/>
</dbReference>
<dbReference type="SUPFAM" id="SSF52151">
    <property type="entry name" value="FabD/lysophospholipase-like"/>
    <property type="match status" value="3"/>
</dbReference>
<evidence type="ECO:0000259" key="11">
    <source>
        <dbReference type="PROSITE" id="PS52004"/>
    </source>
</evidence>
<dbReference type="PANTHER" id="PTHR43775">
    <property type="entry name" value="FATTY ACID SYNTHASE"/>
    <property type="match status" value="1"/>
</dbReference>
<dbReference type="InterPro" id="IPR036736">
    <property type="entry name" value="ACP-like_sf"/>
</dbReference>
<evidence type="ECO:0000256" key="2">
    <source>
        <dbReference type="ARBA" id="ARBA00022450"/>
    </source>
</evidence>
<feature type="region of interest" description="C-terminal hotdog fold" evidence="8">
    <location>
        <begin position="2033"/>
        <end position="2165"/>
    </location>
</feature>
<evidence type="ECO:0000256" key="4">
    <source>
        <dbReference type="ARBA" id="ARBA00022679"/>
    </source>
</evidence>
<keyword evidence="6" id="KW-0511">Multifunctional enzyme</keyword>
<dbReference type="Gene3D" id="1.10.1200.10">
    <property type="entry name" value="ACP-like"/>
    <property type="match status" value="3"/>
</dbReference>
<dbReference type="PROSITE" id="PS52004">
    <property type="entry name" value="KS3_2"/>
    <property type="match status" value="3"/>
</dbReference>
<keyword evidence="2" id="KW-0596">Phosphopantetheine</keyword>
<dbReference type="PROSITE" id="PS52019">
    <property type="entry name" value="PKS_MFAS_DH"/>
    <property type="match status" value="1"/>
</dbReference>
<dbReference type="InterPro" id="IPR013968">
    <property type="entry name" value="PKS_KR"/>
</dbReference>
<dbReference type="SUPFAM" id="SSF55048">
    <property type="entry name" value="Probable ACP-binding domain of malonyl-CoA ACP transacylase"/>
    <property type="match status" value="3"/>
</dbReference>
<dbReference type="Gene3D" id="3.40.50.1820">
    <property type="entry name" value="alpha/beta hydrolase"/>
    <property type="match status" value="1"/>
</dbReference>
<dbReference type="InterPro" id="IPR018201">
    <property type="entry name" value="Ketoacyl_synth_AS"/>
</dbReference>